<comment type="subcellular location">
    <subcellularLocation>
        <location evidence="1">Cell membrane</location>
        <topology evidence="1">Multi-pass membrane protein</topology>
    </subcellularLocation>
</comment>
<dbReference type="GO" id="GO:0022857">
    <property type="term" value="F:transmembrane transporter activity"/>
    <property type="evidence" value="ECO:0007669"/>
    <property type="project" value="InterPro"/>
</dbReference>
<dbReference type="KEGG" id="paek:D3873_01825"/>
<feature type="domain" description="Major facilitator superfamily (MFS) profile" evidence="7">
    <location>
        <begin position="1"/>
        <end position="395"/>
    </location>
</feature>
<feature type="transmembrane region" description="Helical" evidence="6">
    <location>
        <begin position="213"/>
        <end position="232"/>
    </location>
</feature>
<dbReference type="InterPro" id="IPR011701">
    <property type="entry name" value="MFS"/>
</dbReference>
<dbReference type="InterPro" id="IPR005829">
    <property type="entry name" value="Sugar_transporter_CS"/>
</dbReference>
<gene>
    <name evidence="8" type="ORF">D3873_01825</name>
</gene>
<organism evidence="8 9">
    <name type="scientific">Paenisporosarcina cavernae</name>
    <dbReference type="NCBI Taxonomy" id="2320858"/>
    <lineage>
        <taxon>Bacteria</taxon>
        <taxon>Bacillati</taxon>
        <taxon>Bacillota</taxon>
        <taxon>Bacilli</taxon>
        <taxon>Bacillales</taxon>
        <taxon>Caryophanaceae</taxon>
        <taxon>Paenisporosarcina</taxon>
    </lineage>
</organism>
<feature type="transmembrane region" description="Helical" evidence="6">
    <location>
        <begin position="364"/>
        <end position="389"/>
    </location>
</feature>
<keyword evidence="4 6" id="KW-1133">Transmembrane helix</keyword>
<feature type="transmembrane region" description="Helical" evidence="6">
    <location>
        <begin position="7"/>
        <end position="28"/>
    </location>
</feature>
<dbReference type="InterPro" id="IPR053160">
    <property type="entry name" value="MFS_DHA3_Transporter"/>
</dbReference>
<feature type="transmembrane region" description="Helical" evidence="6">
    <location>
        <begin position="132"/>
        <end position="154"/>
    </location>
</feature>
<evidence type="ECO:0000256" key="6">
    <source>
        <dbReference type="SAM" id="Phobius"/>
    </source>
</evidence>
<dbReference type="Proteomes" id="UP000265725">
    <property type="component" value="Chromosome"/>
</dbReference>
<evidence type="ECO:0000256" key="5">
    <source>
        <dbReference type="ARBA" id="ARBA00023136"/>
    </source>
</evidence>
<dbReference type="RefSeq" id="WP_119882415.1">
    <property type="nucleotide sequence ID" value="NZ_CP032418.1"/>
</dbReference>
<keyword evidence="5 6" id="KW-0472">Membrane</keyword>
<dbReference type="Pfam" id="PF07690">
    <property type="entry name" value="MFS_1"/>
    <property type="match status" value="1"/>
</dbReference>
<evidence type="ECO:0000256" key="2">
    <source>
        <dbReference type="ARBA" id="ARBA00022448"/>
    </source>
</evidence>
<feature type="transmembrane region" description="Helical" evidence="6">
    <location>
        <begin position="285"/>
        <end position="314"/>
    </location>
</feature>
<dbReference type="AlphaFoldDB" id="A0A385YQM1"/>
<dbReference type="SUPFAM" id="SSF103473">
    <property type="entry name" value="MFS general substrate transporter"/>
    <property type="match status" value="1"/>
</dbReference>
<dbReference type="EMBL" id="CP032418">
    <property type="protein sequence ID" value="AYC28670.1"/>
    <property type="molecule type" value="Genomic_DNA"/>
</dbReference>
<dbReference type="PANTHER" id="PTHR23530:SF1">
    <property type="entry name" value="PERMEASE, MAJOR FACILITATOR SUPERFAMILY-RELATED"/>
    <property type="match status" value="1"/>
</dbReference>
<evidence type="ECO:0000256" key="1">
    <source>
        <dbReference type="ARBA" id="ARBA00004651"/>
    </source>
</evidence>
<evidence type="ECO:0000256" key="3">
    <source>
        <dbReference type="ARBA" id="ARBA00022692"/>
    </source>
</evidence>
<protein>
    <submittedName>
        <fullName evidence="8">MFS transporter</fullName>
    </submittedName>
</protein>
<feature type="transmembrane region" description="Helical" evidence="6">
    <location>
        <begin position="40"/>
        <end position="62"/>
    </location>
</feature>
<accession>A0A385YQM1</accession>
<dbReference type="PROSITE" id="PS00216">
    <property type="entry name" value="SUGAR_TRANSPORT_1"/>
    <property type="match status" value="1"/>
</dbReference>
<evidence type="ECO:0000256" key="4">
    <source>
        <dbReference type="ARBA" id="ARBA00022989"/>
    </source>
</evidence>
<proteinExistence type="predicted"/>
<keyword evidence="9" id="KW-1185">Reference proteome</keyword>
<dbReference type="InterPro" id="IPR036259">
    <property type="entry name" value="MFS_trans_sf"/>
</dbReference>
<dbReference type="InterPro" id="IPR020846">
    <property type="entry name" value="MFS_dom"/>
</dbReference>
<evidence type="ECO:0000313" key="8">
    <source>
        <dbReference type="EMBL" id="AYC28670.1"/>
    </source>
</evidence>
<dbReference type="GO" id="GO:0005886">
    <property type="term" value="C:plasma membrane"/>
    <property type="evidence" value="ECO:0007669"/>
    <property type="project" value="UniProtKB-SubCell"/>
</dbReference>
<keyword evidence="3 6" id="KW-0812">Transmembrane</keyword>
<keyword evidence="2" id="KW-0813">Transport</keyword>
<name>A0A385YQM1_9BACL</name>
<dbReference type="PROSITE" id="PS50850">
    <property type="entry name" value="MFS"/>
    <property type="match status" value="1"/>
</dbReference>
<feature type="transmembrane region" description="Helical" evidence="6">
    <location>
        <begin position="252"/>
        <end position="273"/>
    </location>
</feature>
<feature type="transmembrane region" description="Helical" evidence="6">
    <location>
        <begin position="160"/>
        <end position="178"/>
    </location>
</feature>
<dbReference type="Gene3D" id="1.20.1250.20">
    <property type="entry name" value="MFS general substrate transporter like domains"/>
    <property type="match status" value="1"/>
</dbReference>
<sequence>MTIQRYYYALTSSRALLIQMVFTLNAIYYVSNAGLNPLELVLIGTIMEVSVLLFEMPTGLFADHFGRKKSLVLGTLILGVAHVVEGSTPEFWAIALASALWGFGWTFISGAEQAWIADELDGKDLERTFLRGAQFTSFARFLGIGVSVGVATLYSPQVSIIVAGALLIVVAGIAFWKVPETKFVPVDREAGDNGFLHMVKTLKTAANQVKGNTVLATIAFVTLFIGLASEGFDRLYGAHFIVDYNLEEEKAVVWFGVLYAVAFLLNMLLLKIVEVRVKHRLGTALMLINLLIVFTMIGFAWVGNVWIAVALYWMTSALRNVNYPLISVLTNERLESKGRATALSMIGQLDAFGQIAGGPLVGLLALYTSIAGGITSSAILILPVVYFLWKMNHAIKTSKTI</sequence>
<evidence type="ECO:0000259" key="7">
    <source>
        <dbReference type="PROSITE" id="PS50850"/>
    </source>
</evidence>
<dbReference type="OrthoDB" id="9816124at2"/>
<reference evidence="9" key="1">
    <citation type="submission" date="2018-09" db="EMBL/GenBank/DDBJ databases">
        <authorList>
            <person name="Zhu H."/>
        </authorList>
    </citation>
    <scope>NUCLEOTIDE SEQUENCE [LARGE SCALE GENOMIC DNA]</scope>
    <source>
        <strain evidence="9">K2R23-3</strain>
    </source>
</reference>
<dbReference type="PANTHER" id="PTHR23530">
    <property type="entry name" value="TRANSPORT PROTEIN-RELATED"/>
    <property type="match status" value="1"/>
</dbReference>
<evidence type="ECO:0000313" key="9">
    <source>
        <dbReference type="Proteomes" id="UP000265725"/>
    </source>
</evidence>